<gene>
    <name evidence="2" type="ORF">SAMN02745728_00069</name>
</gene>
<protein>
    <submittedName>
        <fullName evidence="2">Phospholipid/cholesterol/gamma-HCH transport system permease protein</fullName>
    </submittedName>
</protein>
<keyword evidence="1" id="KW-1133">Transmembrane helix</keyword>
<dbReference type="AlphaFoldDB" id="A0A1M7RRJ5"/>
<dbReference type="GO" id="GO:0005548">
    <property type="term" value="F:phospholipid transporter activity"/>
    <property type="evidence" value="ECO:0007669"/>
    <property type="project" value="TreeGrafter"/>
</dbReference>
<feature type="transmembrane region" description="Helical" evidence="1">
    <location>
        <begin position="362"/>
        <end position="380"/>
    </location>
</feature>
<comment type="similarity">
    <text evidence="1">Belongs to the MlaE permease family.</text>
</comment>
<keyword evidence="3" id="KW-1185">Reference proteome</keyword>
<evidence type="ECO:0000256" key="1">
    <source>
        <dbReference type="RuleBase" id="RU362044"/>
    </source>
</evidence>
<dbReference type="NCBIfam" id="TIGR00056">
    <property type="entry name" value="MlaE family lipid ABC transporter permease subunit"/>
    <property type="match status" value="1"/>
</dbReference>
<dbReference type="OrthoDB" id="9805022at2"/>
<dbReference type="PANTHER" id="PTHR30188:SF3">
    <property type="entry name" value="ABC TRANSPORTER PERMEASE"/>
    <property type="match status" value="1"/>
</dbReference>
<sequence>MKQASFKLNLDPSSNNAELLFFGDWRVLNLDTVNQELNSTLKNKGFVSLLKSKKKNKCLLNCTELNSLDTAGALIITLIKNKIQKSGIQTEFINTTQNQEQLFTLVNTKEEKQEKEQVSPLLVTLTKIGERVINECKTFVQVLAFLGLLVTKLIKELLQPWKLRWTSVFYHMEQAGVMAVPIVGLLSFLIGMVLSYMSADQLTRLGAQPFVINLLSVSLLRELGPMLTAIVVAGRSGSSYTAEIGAMVANQEIDAMLVSGFEPIRYLVIPRVLGLVITLPLLVFIANILGLLGGWFALKISFDMDLFSFVSRLQEVISTNSIWAGLLKTPVFALAVALIGCYQGFQSTGSADSVGKLTTKSVVESIFMVIVINAIFAIIYKNIGF</sequence>
<dbReference type="GO" id="GO:0043190">
    <property type="term" value="C:ATP-binding cassette (ABC) transporter complex"/>
    <property type="evidence" value="ECO:0007669"/>
    <property type="project" value="InterPro"/>
</dbReference>
<name>A0A1M7RRJ5_9BACT</name>
<dbReference type="InterPro" id="IPR036513">
    <property type="entry name" value="STAS_dom_sf"/>
</dbReference>
<evidence type="ECO:0000313" key="2">
    <source>
        <dbReference type="EMBL" id="SHN48905.1"/>
    </source>
</evidence>
<dbReference type="EMBL" id="FRDI01000002">
    <property type="protein sequence ID" value="SHN48905.1"/>
    <property type="molecule type" value="Genomic_DNA"/>
</dbReference>
<dbReference type="InterPro" id="IPR030802">
    <property type="entry name" value="Permease_MalE"/>
</dbReference>
<proteinExistence type="inferred from homology"/>
<feature type="transmembrane region" description="Helical" evidence="1">
    <location>
        <begin position="210"/>
        <end position="233"/>
    </location>
</feature>
<evidence type="ECO:0000313" key="3">
    <source>
        <dbReference type="Proteomes" id="UP000186469"/>
    </source>
</evidence>
<organism evidence="2 3">
    <name type="scientific">Desulfovibrio litoralis DSM 11393</name>
    <dbReference type="NCBI Taxonomy" id="1121455"/>
    <lineage>
        <taxon>Bacteria</taxon>
        <taxon>Pseudomonadati</taxon>
        <taxon>Thermodesulfobacteriota</taxon>
        <taxon>Desulfovibrionia</taxon>
        <taxon>Desulfovibrionales</taxon>
        <taxon>Desulfovibrionaceae</taxon>
        <taxon>Desulfovibrio</taxon>
    </lineage>
</organism>
<dbReference type="STRING" id="1121455.SAMN02745728_00069"/>
<feature type="transmembrane region" description="Helical" evidence="1">
    <location>
        <begin position="272"/>
        <end position="298"/>
    </location>
</feature>
<keyword evidence="1" id="KW-0472">Membrane</keyword>
<reference evidence="2 3" key="1">
    <citation type="submission" date="2016-12" db="EMBL/GenBank/DDBJ databases">
        <authorList>
            <person name="Song W.-J."/>
            <person name="Kurnit D.M."/>
        </authorList>
    </citation>
    <scope>NUCLEOTIDE SEQUENCE [LARGE SCALE GENOMIC DNA]</scope>
    <source>
        <strain evidence="2 3">DSM 11393</strain>
    </source>
</reference>
<keyword evidence="1" id="KW-0812">Transmembrane</keyword>
<dbReference type="Pfam" id="PF02405">
    <property type="entry name" value="MlaE"/>
    <property type="match status" value="1"/>
</dbReference>
<accession>A0A1M7RRJ5</accession>
<dbReference type="Proteomes" id="UP000186469">
    <property type="component" value="Unassembled WGS sequence"/>
</dbReference>
<dbReference type="PANTHER" id="PTHR30188">
    <property type="entry name" value="ABC TRANSPORTER PERMEASE PROTEIN-RELATED"/>
    <property type="match status" value="1"/>
</dbReference>
<feature type="transmembrane region" description="Helical" evidence="1">
    <location>
        <begin position="322"/>
        <end position="342"/>
    </location>
</feature>
<dbReference type="SUPFAM" id="SSF52091">
    <property type="entry name" value="SpoIIaa-like"/>
    <property type="match status" value="1"/>
</dbReference>
<feature type="transmembrane region" description="Helical" evidence="1">
    <location>
        <begin position="175"/>
        <end position="198"/>
    </location>
</feature>
<dbReference type="RefSeq" id="WP_084650523.1">
    <property type="nucleotide sequence ID" value="NZ_FRDI01000002.1"/>
</dbReference>
<dbReference type="InterPro" id="IPR003453">
    <property type="entry name" value="ABC_MlaE_roteobac"/>
</dbReference>